<dbReference type="EMBL" id="LAJF01000068">
    <property type="protein sequence ID" value="KKB84720.1"/>
    <property type="molecule type" value="Genomic_DNA"/>
</dbReference>
<reference evidence="1 3" key="1">
    <citation type="submission" date="2015-03" db="EMBL/GenBank/DDBJ databases">
        <authorList>
            <person name="Hassan Y.I."/>
            <person name="Lepp D."/>
            <person name="Zhou T."/>
        </authorList>
    </citation>
    <scope>NUCLEOTIDE SEQUENCE [LARGE SCALE GENOMIC DNA]</scope>
    <source>
        <strain evidence="1 3">DSM 17137</strain>
    </source>
</reference>
<dbReference type="AlphaFoldDB" id="A0A0F5LQS6"/>
<proteinExistence type="predicted"/>
<dbReference type="RefSeq" id="WP_046135183.1">
    <property type="nucleotide sequence ID" value="NZ_FQVC01000009.1"/>
</dbReference>
<dbReference type="Proteomes" id="UP000033608">
    <property type="component" value="Unassembled WGS sequence"/>
</dbReference>
<evidence type="ECO:0000313" key="3">
    <source>
        <dbReference type="Proteomes" id="UP000033608"/>
    </source>
</evidence>
<protein>
    <recommendedName>
        <fullName evidence="5">HsdR</fullName>
    </recommendedName>
</protein>
<gene>
    <name evidence="2" type="ORF">SAMN02745223_03031</name>
    <name evidence="1" type="ORF">VW29_10140</name>
</gene>
<keyword evidence="3" id="KW-1185">Reference proteome</keyword>
<name>A0A0F5LQS6_9HYPH</name>
<evidence type="ECO:0000313" key="4">
    <source>
        <dbReference type="Proteomes" id="UP000184533"/>
    </source>
</evidence>
<dbReference type="EMBL" id="FQVC01000009">
    <property type="protein sequence ID" value="SHF57463.1"/>
    <property type="molecule type" value="Genomic_DNA"/>
</dbReference>
<dbReference type="PATRIC" id="fig|1121477.3.peg.3150"/>
<organism evidence="1 3">
    <name type="scientific">Devosia limi DSM 17137</name>
    <dbReference type="NCBI Taxonomy" id="1121477"/>
    <lineage>
        <taxon>Bacteria</taxon>
        <taxon>Pseudomonadati</taxon>
        <taxon>Pseudomonadota</taxon>
        <taxon>Alphaproteobacteria</taxon>
        <taxon>Hyphomicrobiales</taxon>
        <taxon>Devosiaceae</taxon>
        <taxon>Devosia</taxon>
    </lineage>
</organism>
<reference evidence="2 4" key="2">
    <citation type="submission" date="2016-11" db="EMBL/GenBank/DDBJ databases">
        <authorList>
            <person name="Jaros S."/>
            <person name="Januszkiewicz K."/>
            <person name="Wedrychowicz H."/>
        </authorList>
    </citation>
    <scope>NUCLEOTIDE SEQUENCE [LARGE SCALE GENOMIC DNA]</scope>
    <source>
        <strain evidence="2 4">DSM 17137</strain>
    </source>
</reference>
<dbReference type="Proteomes" id="UP000184533">
    <property type="component" value="Unassembled WGS sequence"/>
</dbReference>
<accession>A0A0F5LQS6</accession>
<evidence type="ECO:0000313" key="1">
    <source>
        <dbReference type="EMBL" id="KKB84720.1"/>
    </source>
</evidence>
<evidence type="ECO:0000313" key="2">
    <source>
        <dbReference type="EMBL" id="SHF57463.1"/>
    </source>
</evidence>
<sequence>MTNSKASAGAAFLSEDELFEALSKSAFEFLTRAIDEFAESAKFSTVHFAIAIELFLKARLMREHWSLLLDKPDQADKAAFFRGDAKTVTPEQTMERLRRIALVTIPQSSREIFGLIATHRNKMVHFAHAGENDTDGPNGVQRIAEEQCAGWLALRTLLAEWPEFEDFQTDIWQISVRMEGHRTYLETAFAAKAAELQSHRDAGGRVIHCPSCRFESVKVEDHIDAVAEANCVVCRFFRGSEIAIDCPNEDCGAPIRFTSYDGPPSECPTCNEALSKDEVAAALDTGDAITKDNYFDHVPINCPHCGGYHTVIEHHDRYVCSECFAVDDTYGICGYCSEGQLGGVPEHSSLVGCEFCEGNAGRYSDD</sequence>
<evidence type="ECO:0008006" key="5">
    <source>
        <dbReference type="Google" id="ProtNLM"/>
    </source>
</evidence>
<dbReference type="OrthoDB" id="3818700at2"/>